<name>I3D6F7_9PAST</name>
<keyword evidence="1" id="KW-0472">Membrane</keyword>
<gene>
    <name evidence="2" type="ORF">HMPREF1052_0674</name>
</gene>
<keyword evidence="1" id="KW-0812">Transmembrane</keyword>
<dbReference type="EMBL" id="AJSX01000047">
    <property type="protein sequence ID" value="EIJ67300.1"/>
    <property type="molecule type" value="Genomic_DNA"/>
</dbReference>
<evidence type="ECO:0000313" key="3">
    <source>
        <dbReference type="Proteomes" id="UP000006457"/>
    </source>
</evidence>
<organism evidence="2 3">
    <name type="scientific">Pasteurella bettyae CCUG 2042</name>
    <dbReference type="NCBI Taxonomy" id="1095749"/>
    <lineage>
        <taxon>Bacteria</taxon>
        <taxon>Pseudomonadati</taxon>
        <taxon>Pseudomonadota</taxon>
        <taxon>Gammaproteobacteria</taxon>
        <taxon>Pasteurellales</taxon>
        <taxon>Pasteurellaceae</taxon>
        <taxon>Pasteurella</taxon>
    </lineage>
</organism>
<proteinExistence type="predicted"/>
<dbReference type="PATRIC" id="fig|1095749.3.peg.2012"/>
<dbReference type="AlphaFoldDB" id="I3D6F7"/>
<reference evidence="2 3" key="1">
    <citation type="submission" date="2012-03" db="EMBL/GenBank/DDBJ databases">
        <authorList>
            <person name="Harkins D.M."/>
            <person name="Madupu R."/>
            <person name="Durkin A.S."/>
            <person name="Torralba M."/>
            <person name="Methe B."/>
            <person name="Sutton G.G."/>
            <person name="Nelson K.E."/>
        </authorList>
    </citation>
    <scope>NUCLEOTIDE SEQUENCE [LARGE SCALE GENOMIC DNA]</scope>
    <source>
        <strain evidence="2 3">CCUG 2042</strain>
    </source>
</reference>
<protein>
    <submittedName>
        <fullName evidence="2">Uncharacterized protein</fullName>
    </submittedName>
</protein>
<accession>I3D6F7</accession>
<dbReference type="RefSeq" id="WP_005761770.1">
    <property type="nucleotide sequence ID" value="NZ_AJSX01000047.1"/>
</dbReference>
<comment type="caution">
    <text evidence="2">The sequence shown here is derived from an EMBL/GenBank/DDBJ whole genome shotgun (WGS) entry which is preliminary data.</text>
</comment>
<feature type="transmembrane region" description="Helical" evidence="1">
    <location>
        <begin position="20"/>
        <end position="37"/>
    </location>
</feature>
<evidence type="ECO:0000256" key="1">
    <source>
        <dbReference type="SAM" id="Phobius"/>
    </source>
</evidence>
<dbReference type="eggNOG" id="ENOG5031K36">
    <property type="taxonomic scope" value="Bacteria"/>
</dbReference>
<keyword evidence="1" id="KW-1133">Transmembrane helix</keyword>
<keyword evidence="3" id="KW-1185">Reference proteome</keyword>
<dbReference type="Proteomes" id="UP000006457">
    <property type="component" value="Unassembled WGS sequence"/>
</dbReference>
<evidence type="ECO:0000313" key="2">
    <source>
        <dbReference type="EMBL" id="EIJ67300.1"/>
    </source>
</evidence>
<sequence>MEQQLWRSCVKASPTKQNFLLIGVLVLSLSFPSYQFLQMQYRIRQLEQEVFAQQQQVEHQQKLLNVLQKKMQYESFTPQLTLALSPINQHIQLTSKQLIIHSSQWSFLQSPILKLQIQGRFSTINRFLIQLLQKFKPLQLTTLHLYKKDDEPGIYSQLTCQLHHKEPE</sequence>